<keyword evidence="1" id="KW-0547">Nucleotide-binding</keyword>
<dbReference type="InterPro" id="IPR002078">
    <property type="entry name" value="Sigma_54_int"/>
</dbReference>
<name>A0AAF0BIE3_9ENTE</name>
<accession>A0AAF0BIE3</accession>
<dbReference type="InterPro" id="IPR009057">
    <property type="entry name" value="Homeodomain-like_sf"/>
</dbReference>
<evidence type="ECO:0000256" key="1">
    <source>
        <dbReference type="ARBA" id="ARBA00022741"/>
    </source>
</evidence>
<dbReference type="Gene3D" id="3.40.50.300">
    <property type="entry name" value="P-loop containing nucleotide triphosphate hydrolases"/>
    <property type="match status" value="1"/>
</dbReference>
<evidence type="ECO:0000256" key="3">
    <source>
        <dbReference type="ARBA" id="ARBA00023015"/>
    </source>
</evidence>
<dbReference type="Gene3D" id="1.10.8.60">
    <property type="match status" value="1"/>
</dbReference>
<reference evidence="6" key="1">
    <citation type="submission" date="2023-01" db="EMBL/GenBank/DDBJ databases">
        <title>Oxazolidinone resistance genes in florfenicol resistant enterococci from beef cattle and veal calves at slaughter.</title>
        <authorList>
            <person name="Biggel M."/>
        </authorList>
    </citation>
    <scope>NUCLEOTIDE SEQUENCE</scope>
    <source>
        <strain evidence="6">K204-1</strain>
    </source>
</reference>
<dbReference type="InterPro" id="IPR002197">
    <property type="entry name" value="HTH_Fis"/>
</dbReference>
<dbReference type="CDD" id="cd00009">
    <property type="entry name" value="AAA"/>
    <property type="match status" value="1"/>
</dbReference>
<dbReference type="Gene3D" id="3.30.450.40">
    <property type="match status" value="1"/>
</dbReference>
<dbReference type="InterPro" id="IPR003593">
    <property type="entry name" value="AAA+_ATPase"/>
</dbReference>
<dbReference type="InterPro" id="IPR058031">
    <property type="entry name" value="AAA_lid_NorR"/>
</dbReference>
<keyword evidence="2" id="KW-0067">ATP-binding</keyword>
<gene>
    <name evidence="6" type="ORF">PML95_03950</name>
</gene>
<proteinExistence type="predicted"/>
<dbReference type="GO" id="GO:0043565">
    <property type="term" value="F:sequence-specific DNA binding"/>
    <property type="evidence" value="ECO:0007669"/>
    <property type="project" value="InterPro"/>
</dbReference>
<evidence type="ECO:0000313" key="7">
    <source>
        <dbReference type="Proteomes" id="UP001179600"/>
    </source>
</evidence>
<dbReference type="RefSeq" id="WP_272163642.1">
    <property type="nucleotide sequence ID" value="NZ_CP116507.1"/>
</dbReference>
<sequence>MLTTKDMWQSFILSNESTQLNLPEHIVESWRYCTTNKVNPYQDKGIQRVSLERLKETKSELQRVIRLVESEIARLQHFFDVKKPLFILTDKNGVVIWREGHTETRHSANDIHFLEGNIWTEKAVGTNAIGIALRTLQGVTVERFEHFSKASHPFTCTSTPILNDEGNVIACLNISTNEQLQETTYTLMALQMIAQNVQDQLTIDYYTEQKHYLMQLLSEPFEQGVLCNKHGQVIAVSKEFSVDEKHWQGKDISRFMTKHPETYQKMDVREGREVVGYFYHYRSSGITTSYVSFGIESKNSAYQTFLKQLLRAADSDLPIHIYGETGTGKEVSAKTIHYNSRRKDEKMLAINCGALSENLLESELFGYAPGSFTGAQAKGHQGKFEQVKGGTLFLDEIDSMSPRMQVSLLRVLEEKRIMPIGGTEEVAVDFRLVTASNRDLKERVIAGKFREDLFYRLYVIPLSLPPLRERQEDISVLTHHYCVQHQWYPKWIEGVLDIAKEYEWTGNIREFHNFLDRLSLFYETTPPNRQQVYELIAMGALVLEKPKNHSESEPAQIERALEKHHYHMTRTAEALNIARSTLYRKIDKYQIDIPKD</sequence>
<dbReference type="Pfam" id="PF02954">
    <property type="entry name" value="HTH_8"/>
    <property type="match status" value="1"/>
</dbReference>
<dbReference type="PROSITE" id="PS50045">
    <property type="entry name" value="SIGMA54_INTERACT_4"/>
    <property type="match status" value="1"/>
</dbReference>
<feature type="domain" description="Sigma-54 factor interaction" evidence="5">
    <location>
        <begin position="295"/>
        <end position="520"/>
    </location>
</feature>
<organism evidence="6 7">
    <name type="scientific">Vagococcus lutrae</name>
    <dbReference type="NCBI Taxonomy" id="81947"/>
    <lineage>
        <taxon>Bacteria</taxon>
        <taxon>Bacillati</taxon>
        <taxon>Bacillota</taxon>
        <taxon>Bacilli</taxon>
        <taxon>Lactobacillales</taxon>
        <taxon>Enterococcaceae</taxon>
        <taxon>Vagococcus</taxon>
    </lineage>
</organism>
<dbReference type="AlphaFoldDB" id="A0AAF0BIE3"/>
<dbReference type="Pfam" id="PF25601">
    <property type="entry name" value="AAA_lid_14"/>
    <property type="match status" value="1"/>
</dbReference>
<dbReference type="Gene3D" id="1.10.10.60">
    <property type="entry name" value="Homeodomain-like"/>
    <property type="match status" value="1"/>
</dbReference>
<dbReference type="InterPro" id="IPR027417">
    <property type="entry name" value="P-loop_NTPase"/>
</dbReference>
<dbReference type="Pfam" id="PF00158">
    <property type="entry name" value="Sigma54_activat"/>
    <property type="match status" value="1"/>
</dbReference>
<dbReference type="PANTHER" id="PTHR32071">
    <property type="entry name" value="TRANSCRIPTIONAL REGULATORY PROTEIN"/>
    <property type="match status" value="1"/>
</dbReference>
<protein>
    <submittedName>
        <fullName evidence="6">Sigma-54-dependent Fis family transcriptional regulator</fullName>
    </submittedName>
</protein>
<dbReference type="FunFam" id="3.40.50.300:FF:000006">
    <property type="entry name" value="DNA-binding transcriptional regulator NtrC"/>
    <property type="match status" value="1"/>
</dbReference>
<dbReference type="PANTHER" id="PTHR32071:SF101">
    <property type="entry name" value="ACETOIN DEHYDROGENASE OPERON TRANSCRIPTIONAL ACTIVATOR ACOR"/>
    <property type="match status" value="1"/>
</dbReference>
<keyword evidence="3" id="KW-0805">Transcription regulation</keyword>
<dbReference type="SUPFAM" id="SSF46689">
    <property type="entry name" value="Homeodomain-like"/>
    <property type="match status" value="1"/>
</dbReference>
<dbReference type="PRINTS" id="PR01590">
    <property type="entry name" value="HTHFIS"/>
</dbReference>
<evidence type="ECO:0000256" key="2">
    <source>
        <dbReference type="ARBA" id="ARBA00022840"/>
    </source>
</evidence>
<dbReference type="GO" id="GO:0006355">
    <property type="term" value="P:regulation of DNA-templated transcription"/>
    <property type="evidence" value="ECO:0007669"/>
    <property type="project" value="InterPro"/>
</dbReference>
<dbReference type="SUPFAM" id="SSF52540">
    <property type="entry name" value="P-loop containing nucleoside triphosphate hydrolases"/>
    <property type="match status" value="1"/>
</dbReference>
<evidence type="ECO:0000313" key="6">
    <source>
        <dbReference type="EMBL" id="WCG23405.1"/>
    </source>
</evidence>
<evidence type="ECO:0000256" key="4">
    <source>
        <dbReference type="ARBA" id="ARBA00023163"/>
    </source>
</evidence>
<dbReference type="SMART" id="SM00382">
    <property type="entry name" value="AAA"/>
    <property type="match status" value="1"/>
</dbReference>
<evidence type="ECO:0000259" key="5">
    <source>
        <dbReference type="PROSITE" id="PS50045"/>
    </source>
</evidence>
<dbReference type="Proteomes" id="UP001179600">
    <property type="component" value="Chromosome"/>
</dbReference>
<dbReference type="InterPro" id="IPR029016">
    <property type="entry name" value="GAF-like_dom_sf"/>
</dbReference>
<dbReference type="GO" id="GO:0005524">
    <property type="term" value="F:ATP binding"/>
    <property type="evidence" value="ECO:0007669"/>
    <property type="project" value="UniProtKB-KW"/>
</dbReference>
<keyword evidence="4" id="KW-0804">Transcription</keyword>
<dbReference type="EMBL" id="CP116507">
    <property type="protein sequence ID" value="WCG23405.1"/>
    <property type="molecule type" value="Genomic_DNA"/>
</dbReference>